<evidence type="ECO:0000313" key="1">
    <source>
        <dbReference type="EMBL" id="KAL3805259.1"/>
    </source>
</evidence>
<gene>
    <name evidence="1" type="ORF">ACHAWO_003202</name>
</gene>
<proteinExistence type="predicted"/>
<sequence>MTFAPASKYRCSRRRPILQNCDCGEDLVVLLAVRVHIGFPSGDKRLTFLQMEALTVWPARDEWDFEYLGDSNQPFIKANYPHHEGIWGWGTNADQVVMVVKNILKSMVEYHAILWDIGYAKTFGRGKIYVSWMR</sequence>
<organism evidence="1 2">
    <name type="scientific">Cyclotella atomus</name>
    <dbReference type="NCBI Taxonomy" id="382360"/>
    <lineage>
        <taxon>Eukaryota</taxon>
        <taxon>Sar</taxon>
        <taxon>Stramenopiles</taxon>
        <taxon>Ochrophyta</taxon>
        <taxon>Bacillariophyta</taxon>
        <taxon>Coscinodiscophyceae</taxon>
        <taxon>Thalassiosirophycidae</taxon>
        <taxon>Stephanodiscales</taxon>
        <taxon>Stephanodiscaceae</taxon>
        <taxon>Cyclotella</taxon>
    </lineage>
</organism>
<reference evidence="1 2" key="1">
    <citation type="submission" date="2024-10" db="EMBL/GenBank/DDBJ databases">
        <title>Updated reference genomes for cyclostephanoid diatoms.</title>
        <authorList>
            <person name="Roberts W.R."/>
            <person name="Alverson A.J."/>
        </authorList>
    </citation>
    <scope>NUCLEOTIDE SEQUENCE [LARGE SCALE GENOMIC DNA]</scope>
    <source>
        <strain evidence="1 2">AJA010-31</strain>
    </source>
</reference>
<accession>A0ABD3QYZ6</accession>
<evidence type="ECO:0000313" key="2">
    <source>
        <dbReference type="Proteomes" id="UP001530400"/>
    </source>
</evidence>
<keyword evidence="2" id="KW-1185">Reference proteome</keyword>
<dbReference type="EMBL" id="JALLPJ020000008">
    <property type="protein sequence ID" value="KAL3805259.1"/>
    <property type="molecule type" value="Genomic_DNA"/>
</dbReference>
<name>A0ABD3QYZ6_9STRA</name>
<dbReference type="AlphaFoldDB" id="A0ABD3QYZ6"/>
<comment type="caution">
    <text evidence="1">The sequence shown here is derived from an EMBL/GenBank/DDBJ whole genome shotgun (WGS) entry which is preliminary data.</text>
</comment>
<protein>
    <submittedName>
        <fullName evidence="1">Uncharacterized protein</fullName>
    </submittedName>
</protein>
<dbReference type="Proteomes" id="UP001530400">
    <property type="component" value="Unassembled WGS sequence"/>
</dbReference>